<dbReference type="SUPFAM" id="SSF51197">
    <property type="entry name" value="Clavaminate synthase-like"/>
    <property type="match status" value="1"/>
</dbReference>
<name>A0ABS8L1K6_9HYPH</name>
<evidence type="ECO:0000256" key="1">
    <source>
        <dbReference type="ARBA" id="ARBA00001954"/>
    </source>
</evidence>
<evidence type="ECO:0000313" key="2">
    <source>
        <dbReference type="EMBL" id="MCC8432210.1"/>
    </source>
</evidence>
<reference evidence="2 3" key="1">
    <citation type="submission" date="2021-11" db="EMBL/GenBank/DDBJ databases">
        <authorList>
            <person name="Lee D.-H."/>
            <person name="Kim S.-B."/>
        </authorList>
    </citation>
    <scope>NUCLEOTIDE SEQUENCE [LARGE SCALE GENOMIC DNA]</scope>
    <source>
        <strain evidence="2 3">KCTC 52223</strain>
    </source>
</reference>
<organism evidence="2 3">
    <name type="scientific">Reyranella aquatilis</name>
    <dbReference type="NCBI Taxonomy" id="2035356"/>
    <lineage>
        <taxon>Bacteria</taxon>
        <taxon>Pseudomonadati</taxon>
        <taxon>Pseudomonadota</taxon>
        <taxon>Alphaproteobacteria</taxon>
        <taxon>Hyphomicrobiales</taxon>
        <taxon>Reyranellaceae</taxon>
        <taxon>Reyranella</taxon>
    </lineage>
</organism>
<keyword evidence="3" id="KW-1185">Reference proteome</keyword>
<keyword evidence="2" id="KW-0223">Dioxygenase</keyword>
<dbReference type="PANTHER" id="PTHR20883">
    <property type="entry name" value="PHYTANOYL-COA DIOXYGENASE DOMAIN CONTAINING 1"/>
    <property type="match status" value="1"/>
</dbReference>
<sequence length="272" mass="30656">MNFDASQDRLLEGLILDYERDGLCLVGLPSDVDELRQKMIHEMSEWINCASLDLGAAKDLPEAIVHLAKVDRRAVGKLYKVSRRFPAARQLACHPWLIELAKSVMGTRLVSCCTFVNVRIDLPDEERFLLPIHQDFPYIQGSLNGVTLWLPLFDTELEQGPPSWIKGSHKWGVLPVREENSPGSGAKSFSIANADEIAERHQFESASVKAGQALLFSTLLVHRSELNTTDRPRLNLQIRFDDALASESIERNYPEGLYLNDSFSASYPEYVQ</sequence>
<proteinExistence type="predicted"/>
<comment type="cofactor">
    <cofactor evidence="1">
        <name>Fe(2+)</name>
        <dbReference type="ChEBI" id="CHEBI:29033"/>
    </cofactor>
</comment>
<protein>
    <submittedName>
        <fullName evidence="2">Phytanoyl-CoA dioxygenase family protein</fullName>
    </submittedName>
</protein>
<dbReference type="Proteomes" id="UP001198862">
    <property type="component" value="Unassembled WGS sequence"/>
</dbReference>
<dbReference type="Pfam" id="PF05721">
    <property type="entry name" value="PhyH"/>
    <property type="match status" value="1"/>
</dbReference>
<gene>
    <name evidence="2" type="ORF">LJ725_24810</name>
</gene>
<dbReference type="InterPro" id="IPR008775">
    <property type="entry name" value="Phytyl_CoA_dOase-like"/>
</dbReference>
<dbReference type="RefSeq" id="WP_230553631.1">
    <property type="nucleotide sequence ID" value="NZ_JAJISD010000013.1"/>
</dbReference>
<dbReference type="PANTHER" id="PTHR20883:SF48">
    <property type="entry name" value="ECTOINE DIOXYGENASE"/>
    <property type="match status" value="1"/>
</dbReference>
<keyword evidence="2" id="KW-0560">Oxidoreductase</keyword>
<dbReference type="EMBL" id="JAJISD010000013">
    <property type="protein sequence ID" value="MCC8432210.1"/>
    <property type="molecule type" value="Genomic_DNA"/>
</dbReference>
<accession>A0ABS8L1K6</accession>
<comment type="caution">
    <text evidence="2">The sequence shown here is derived from an EMBL/GenBank/DDBJ whole genome shotgun (WGS) entry which is preliminary data.</text>
</comment>
<dbReference type="Gene3D" id="2.60.120.620">
    <property type="entry name" value="q2cbj1_9rhob like domain"/>
    <property type="match status" value="1"/>
</dbReference>
<dbReference type="GO" id="GO:0051213">
    <property type="term" value="F:dioxygenase activity"/>
    <property type="evidence" value="ECO:0007669"/>
    <property type="project" value="UniProtKB-KW"/>
</dbReference>
<evidence type="ECO:0000313" key="3">
    <source>
        <dbReference type="Proteomes" id="UP001198862"/>
    </source>
</evidence>